<reference evidence="1 2" key="1">
    <citation type="submission" date="2024-09" db="EMBL/GenBank/DDBJ databases">
        <title>Laminarin stimulates single cell rates of sulfate reduction while oxygen inhibits transcriptomic activity in coastal marine sediment.</title>
        <authorList>
            <person name="Lindsay M."/>
            <person name="Orcutt B."/>
            <person name="Emerson D."/>
            <person name="Stepanauskas R."/>
            <person name="D'Angelo T."/>
        </authorList>
    </citation>
    <scope>NUCLEOTIDE SEQUENCE [LARGE SCALE GENOMIC DNA]</scope>
    <source>
        <strain evidence="1">SAG AM-311-K15</strain>
    </source>
</reference>
<gene>
    <name evidence="1" type="ORF">ACFL27_27540</name>
</gene>
<organism evidence="1 2">
    <name type="scientific">candidate division CSSED10-310 bacterium</name>
    <dbReference type="NCBI Taxonomy" id="2855610"/>
    <lineage>
        <taxon>Bacteria</taxon>
        <taxon>Bacteria division CSSED10-310</taxon>
    </lineage>
</organism>
<sequence>MTWVQLFLVFIQPFHNETMKKEQVYSEFLHDIFRQIETERILSAQ</sequence>
<evidence type="ECO:0000313" key="1">
    <source>
        <dbReference type="EMBL" id="MFC1853955.1"/>
    </source>
</evidence>
<evidence type="ECO:0000313" key="2">
    <source>
        <dbReference type="Proteomes" id="UP001594351"/>
    </source>
</evidence>
<keyword evidence="2" id="KW-1185">Reference proteome</keyword>
<dbReference type="Proteomes" id="UP001594351">
    <property type="component" value="Unassembled WGS sequence"/>
</dbReference>
<accession>A0ABV6Z690</accession>
<name>A0ABV6Z690_UNCC1</name>
<proteinExistence type="predicted"/>
<dbReference type="EMBL" id="JBHPBY010000660">
    <property type="protein sequence ID" value="MFC1853955.1"/>
    <property type="molecule type" value="Genomic_DNA"/>
</dbReference>
<comment type="caution">
    <text evidence="1">The sequence shown here is derived from an EMBL/GenBank/DDBJ whole genome shotgun (WGS) entry which is preliminary data.</text>
</comment>
<protein>
    <submittedName>
        <fullName evidence="1">Uncharacterized protein</fullName>
    </submittedName>
</protein>